<evidence type="ECO:0000313" key="2">
    <source>
        <dbReference type="EMBL" id="GAA2326703.1"/>
    </source>
</evidence>
<accession>A0ABN3FBN9</accession>
<dbReference type="EMBL" id="BAAARV010000004">
    <property type="protein sequence ID" value="GAA2326703.1"/>
    <property type="molecule type" value="Genomic_DNA"/>
</dbReference>
<feature type="domain" description="Amine oxidase" evidence="1">
    <location>
        <begin position="28"/>
        <end position="267"/>
    </location>
</feature>
<dbReference type="SUPFAM" id="SSF51905">
    <property type="entry name" value="FAD/NAD(P)-binding domain"/>
    <property type="match status" value="1"/>
</dbReference>
<dbReference type="Pfam" id="PF01593">
    <property type="entry name" value="Amino_oxidase"/>
    <property type="match status" value="1"/>
</dbReference>
<dbReference type="RefSeq" id="WP_344610219.1">
    <property type="nucleotide sequence ID" value="NZ_BAAARV010000004.1"/>
</dbReference>
<gene>
    <name evidence="2" type="ORF">GCM10010170_001710</name>
</gene>
<proteinExistence type="predicted"/>
<comment type="caution">
    <text evidence="2">The sequence shown here is derived from an EMBL/GenBank/DDBJ whole genome shotgun (WGS) entry which is preliminary data.</text>
</comment>
<reference evidence="2 3" key="1">
    <citation type="journal article" date="2019" name="Int. J. Syst. Evol. Microbiol.">
        <title>The Global Catalogue of Microorganisms (GCM) 10K type strain sequencing project: providing services to taxonomists for standard genome sequencing and annotation.</title>
        <authorList>
            <consortium name="The Broad Institute Genomics Platform"/>
            <consortium name="The Broad Institute Genome Sequencing Center for Infectious Disease"/>
            <person name="Wu L."/>
            <person name="Ma J."/>
        </authorList>
    </citation>
    <scope>NUCLEOTIDE SEQUENCE [LARGE SCALE GENOMIC DNA]</scope>
    <source>
        <strain evidence="2 3">JCM 3272</strain>
    </source>
</reference>
<evidence type="ECO:0000313" key="3">
    <source>
        <dbReference type="Proteomes" id="UP001501444"/>
    </source>
</evidence>
<protein>
    <recommendedName>
        <fullName evidence="1">Amine oxidase domain-containing protein</fullName>
    </recommendedName>
</protein>
<name>A0ABN3FBN9_9ACTN</name>
<dbReference type="PANTHER" id="PTHR21197">
    <property type="entry name" value="UDP-GALACTOPYRANOSE MUTASE"/>
    <property type="match status" value="1"/>
</dbReference>
<sequence length="293" mass="32356">MSEGGAAQRIAVIGAGPAGPAPAQFPHPRQGTGEVYARMCEHVEKQGGRVHLDTPVARLVLDGTRVTGVQLNSAEIREHDHVVSSMPLTVLAGRLPEVPPEVAAANARLAFRNTVVVYLRTTAESVFPDTWISVPDPELWVGRITNFDNWVPTTKHGERETVLALEYWCGPDDDFWRWDDERYVALARRELVATGLVRAGEILDGEALRVPKSYPVYRKGYRRHLKVLEEHLHRLDGLQVIGRYGAFKYGGQEHGILMGLLAAENVLRGADHDLWSAGPRPGSRITATGLERA</sequence>
<dbReference type="Proteomes" id="UP001501444">
    <property type="component" value="Unassembled WGS sequence"/>
</dbReference>
<dbReference type="InterPro" id="IPR036188">
    <property type="entry name" value="FAD/NAD-bd_sf"/>
</dbReference>
<keyword evidence="3" id="KW-1185">Reference proteome</keyword>
<dbReference type="PANTHER" id="PTHR21197:SF0">
    <property type="entry name" value="UDP-GALACTOPYRANOSE MUTASE"/>
    <property type="match status" value="1"/>
</dbReference>
<evidence type="ECO:0000259" key="1">
    <source>
        <dbReference type="Pfam" id="PF01593"/>
    </source>
</evidence>
<dbReference type="Gene3D" id="3.50.50.60">
    <property type="entry name" value="FAD/NAD(P)-binding domain"/>
    <property type="match status" value="1"/>
</dbReference>
<organism evidence="2 3">
    <name type="scientific">Dactylosporangium salmoneum</name>
    <dbReference type="NCBI Taxonomy" id="53361"/>
    <lineage>
        <taxon>Bacteria</taxon>
        <taxon>Bacillati</taxon>
        <taxon>Actinomycetota</taxon>
        <taxon>Actinomycetes</taxon>
        <taxon>Micromonosporales</taxon>
        <taxon>Micromonosporaceae</taxon>
        <taxon>Dactylosporangium</taxon>
    </lineage>
</organism>
<dbReference type="InterPro" id="IPR002937">
    <property type="entry name" value="Amino_oxidase"/>
</dbReference>